<dbReference type="EMBL" id="JAUEPH010000004">
    <property type="protein sequence ID" value="MDN3204690.1"/>
    <property type="molecule type" value="Genomic_DNA"/>
</dbReference>
<organism evidence="3 4">
    <name type="scientific">Algoriphagus sediminis</name>
    <dbReference type="NCBI Taxonomy" id="3057113"/>
    <lineage>
        <taxon>Bacteria</taxon>
        <taxon>Pseudomonadati</taxon>
        <taxon>Bacteroidota</taxon>
        <taxon>Cytophagia</taxon>
        <taxon>Cytophagales</taxon>
        <taxon>Cyclobacteriaceae</taxon>
        <taxon>Algoriphagus</taxon>
    </lineage>
</organism>
<dbReference type="RefSeq" id="WP_290000379.1">
    <property type="nucleotide sequence ID" value="NZ_JAUEPH010000004.1"/>
</dbReference>
<dbReference type="InterPro" id="IPR028098">
    <property type="entry name" value="Glyco_trans_4-like_N"/>
</dbReference>
<keyword evidence="3" id="KW-0328">Glycosyltransferase</keyword>
<dbReference type="PANTHER" id="PTHR12526:SF630">
    <property type="entry name" value="GLYCOSYLTRANSFERASE"/>
    <property type="match status" value="1"/>
</dbReference>
<dbReference type="SUPFAM" id="SSF53756">
    <property type="entry name" value="UDP-Glycosyltransferase/glycogen phosphorylase"/>
    <property type="match status" value="1"/>
</dbReference>
<dbReference type="GO" id="GO:0016757">
    <property type="term" value="F:glycosyltransferase activity"/>
    <property type="evidence" value="ECO:0007669"/>
    <property type="project" value="UniProtKB-KW"/>
</dbReference>
<dbReference type="Proteomes" id="UP001171916">
    <property type="component" value="Unassembled WGS sequence"/>
</dbReference>
<keyword evidence="3" id="KW-0808">Transferase</keyword>
<keyword evidence="4" id="KW-1185">Reference proteome</keyword>
<dbReference type="InterPro" id="IPR001296">
    <property type="entry name" value="Glyco_trans_1"/>
</dbReference>
<dbReference type="Pfam" id="PF13439">
    <property type="entry name" value="Glyco_transf_4"/>
    <property type="match status" value="1"/>
</dbReference>
<protein>
    <submittedName>
        <fullName evidence="3">Glycosyltransferase</fullName>
        <ecNumber evidence="3">2.4.-.-</ecNumber>
    </submittedName>
</protein>
<evidence type="ECO:0000313" key="4">
    <source>
        <dbReference type="Proteomes" id="UP001171916"/>
    </source>
</evidence>
<dbReference type="EC" id="2.4.-.-" evidence="3"/>
<dbReference type="PANTHER" id="PTHR12526">
    <property type="entry name" value="GLYCOSYLTRANSFERASE"/>
    <property type="match status" value="1"/>
</dbReference>
<reference evidence="3" key="1">
    <citation type="submission" date="2023-06" db="EMBL/GenBank/DDBJ databases">
        <title>Robiginitalea aurantiacus sp. nov. and Algoriphagus sediminis sp. nov., isolated from coastal sediment.</title>
        <authorList>
            <person name="Zhou Z.Y."/>
            <person name="An J."/>
            <person name="Jia Y.W."/>
            <person name="Du Z.J."/>
        </authorList>
    </citation>
    <scope>NUCLEOTIDE SEQUENCE</scope>
    <source>
        <strain evidence="3">C2-7</strain>
    </source>
</reference>
<evidence type="ECO:0000259" key="2">
    <source>
        <dbReference type="Pfam" id="PF13439"/>
    </source>
</evidence>
<evidence type="ECO:0000259" key="1">
    <source>
        <dbReference type="Pfam" id="PF00534"/>
    </source>
</evidence>
<dbReference type="CDD" id="cd03811">
    <property type="entry name" value="GT4_GT28_WabH-like"/>
    <property type="match status" value="1"/>
</dbReference>
<dbReference type="Pfam" id="PF00534">
    <property type="entry name" value="Glycos_transf_1"/>
    <property type="match status" value="1"/>
</dbReference>
<dbReference type="Gene3D" id="3.40.50.2000">
    <property type="entry name" value="Glycogen Phosphorylase B"/>
    <property type="match status" value="2"/>
</dbReference>
<evidence type="ECO:0000313" key="3">
    <source>
        <dbReference type="EMBL" id="MDN3204690.1"/>
    </source>
</evidence>
<name>A0ABT7YEB5_9BACT</name>
<comment type="caution">
    <text evidence="3">The sequence shown here is derived from an EMBL/GenBank/DDBJ whole genome shotgun (WGS) entry which is preliminary data.</text>
</comment>
<feature type="domain" description="Glycosyl transferase family 1" evidence="1">
    <location>
        <begin position="174"/>
        <end position="326"/>
    </location>
</feature>
<sequence length="364" mass="41515">MRILQVIQKPQRRGAEIFAIQLSEGLQTMGHEVMLVSIFKNENELVFSGRINHLNRPLEKRFYDWFGWRAFALLIKEFQPDLIQLNAADTLKFGVFSKLLFGWRIPLVYRNANMMGNFIKGVLHRKFNQFLLNKVDGIASVSESSKNDLIETFDHSYKVHEAITIAIVNSDIEQKIDRNTEISLPENFVIQIGGLVPEKDPIGMLGIFQTLERPDLNLVFLGSGKLESQLERLINERELADRVKIIPNQSNIFPILRRARALILPSKIEGLPGVILEAMYCKVPVVAYDVGGISEVLSGNTGWLVPTRDVDSFLLAIEEVLNSNQKDLDRKLECAKNLVEKEYNLPQVTSKFEDFYRKVIDTNA</sequence>
<proteinExistence type="predicted"/>
<feature type="domain" description="Glycosyltransferase subfamily 4-like N-terminal" evidence="2">
    <location>
        <begin position="14"/>
        <end position="154"/>
    </location>
</feature>
<accession>A0ABT7YEB5</accession>
<gene>
    <name evidence="3" type="ORF">QVH07_11050</name>
</gene>